<evidence type="ECO:0000313" key="2">
    <source>
        <dbReference type="EMBL" id="PSL50806.1"/>
    </source>
</evidence>
<dbReference type="EMBL" id="PYAV01000002">
    <property type="protein sequence ID" value="PSL50806.1"/>
    <property type="molecule type" value="Genomic_DNA"/>
</dbReference>
<dbReference type="AlphaFoldDB" id="A0A2P8HX52"/>
<feature type="domain" description="PRC-barrel" evidence="1">
    <location>
        <begin position="3"/>
        <end position="77"/>
    </location>
</feature>
<evidence type="ECO:0000313" key="3">
    <source>
        <dbReference type="Proteomes" id="UP000242310"/>
    </source>
</evidence>
<reference evidence="2 3" key="1">
    <citation type="submission" date="2018-03" db="EMBL/GenBank/DDBJ databases">
        <title>Genomic Encyclopedia of Type Strains, Phase III (KMG-III): the genomes of soil and plant-associated and newly described type strains.</title>
        <authorList>
            <person name="Whitman W."/>
        </authorList>
    </citation>
    <scope>NUCLEOTIDE SEQUENCE [LARGE SCALE GENOMIC DNA]</scope>
    <source>
        <strain evidence="2 3">CGMCC 1.07653</strain>
    </source>
</reference>
<dbReference type="InterPro" id="IPR011033">
    <property type="entry name" value="PRC_barrel-like_sf"/>
</dbReference>
<gene>
    <name evidence="2" type="ORF">B0H94_10282</name>
</gene>
<sequence length="260" mass="30092">MLFEAKKLRNFGVITSDGELGKIDDVYMDEDQWVIRYLVVNRKPLLPGGKVLVSPIAVERMDINGQTIHLNVTKEELEEAPGKEEAEPITRKKELELHHHFGYGYYWPAQGMWGSFPYPHQLRVEAPHHQRPQELPNEEEIKVRSLKEMTGDWSGYDVEGSDGDIGTIDDVIVEDDTWNIRYISVDTGRLFSTGHAVLSSSWILHTEDEEKKVRVKMARHEVQAAPEYVPGQPLDREFEERLFDHYDQEKYWEAEAGKSE</sequence>
<dbReference type="Gene3D" id="3.90.50.10">
    <property type="entry name" value="Photosynthetic Reaction Center, subunit H, domain 2"/>
    <property type="match status" value="2"/>
</dbReference>
<dbReference type="Proteomes" id="UP000242310">
    <property type="component" value="Unassembled WGS sequence"/>
</dbReference>
<dbReference type="InterPro" id="IPR027275">
    <property type="entry name" value="PRC-brl_dom"/>
</dbReference>
<dbReference type="RefSeq" id="WP_106587532.1">
    <property type="nucleotide sequence ID" value="NZ_PYAV01000002.1"/>
</dbReference>
<dbReference type="SUPFAM" id="SSF50346">
    <property type="entry name" value="PRC-barrel domain"/>
    <property type="match status" value="2"/>
</dbReference>
<protein>
    <submittedName>
        <fullName evidence="2">PRC-barrel domain protein</fullName>
    </submittedName>
</protein>
<name>A0A2P8HX52_9BACI</name>
<proteinExistence type="predicted"/>
<comment type="caution">
    <text evidence="2">The sequence shown here is derived from an EMBL/GenBank/DDBJ whole genome shotgun (WGS) entry which is preliminary data.</text>
</comment>
<keyword evidence="3" id="KW-1185">Reference proteome</keyword>
<dbReference type="GO" id="GO:0030077">
    <property type="term" value="C:plasma membrane light-harvesting complex"/>
    <property type="evidence" value="ECO:0007669"/>
    <property type="project" value="InterPro"/>
</dbReference>
<dbReference type="Pfam" id="PF05239">
    <property type="entry name" value="PRC"/>
    <property type="match status" value="1"/>
</dbReference>
<dbReference type="OrthoDB" id="9793882at2"/>
<dbReference type="InterPro" id="IPR014747">
    <property type="entry name" value="Bac_photo_RC_H_C"/>
</dbReference>
<accession>A0A2P8HX52</accession>
<evidence type="ECO:0000259" key="1">
    <source>
        <dbReference type="Pfam" id="PF05239"/>
    </source>
</evidence>
<organism evidence="2 3">
    <name type="scientific">Salsuginibacillus halophilus</name>
    <dbReference type="NCBI Taxonomy" id="517424"/>
    <lineage>
        <taxon>Bacteria</taxon>
        <taxon>Bacillati</taxon>
        <taxon>Bacillota</taxon>
        <taxon>Bacilli</taxon>
        <taxon>Bacillales</taxon>
        <taxon>Bacillaceae</taxon>
        <taxon>Salsuginibacillus</taxon>
    </lineage>
</organism>
<dbReference type="GO" id="GO:0019684">
    <property type="term" value="P:photosynthesis, light reaction"/>
    <property type="evidence" value="ECO:0007669"/>
    <property type="project" value="InterPro"/>
</dbReference>